<proteinExistence type="predicted"/>
<sequence>FIELSEPSKVQKNMISSIQESNVDTNSLFSRLVERYLNIHLSKRLS</sequence>
<protein>
    <submittedName>
        <fullName evidence="1">26222_t:CDS:1</fullName>
    </submittedName>
</protein>
<feature type="non-terminal residue" evidence="1">
    <location>
        <position position="1"/>
    </location>
</feature>
<evidence type="ECO:0000313" key="2">
    <source>
        <dbReference type="Proteomes" id="UP000789405"/>
    </source>
</evidence>
<dbReference type="EMBL" id="CAJVPY010007239">
    <property type="protein sequence ID" value="CAG8677379.1"/>
    <property type="molecule type" value="Genomic_DNA"/>
</dbReference>
<accession>A0A9N9EGF4</accession>
<evidence type="ECO:0000313" key="1">
    <source>
        <dbReference type="EMBL" id="CAG8677379.1"/>
    </source>
</evidence>
<dbReference type="Proteomes" id="UP000789405">
    <property type="component" value="Unassembled WGS sequence"/>
</dbReference>
<name>A0A9N9EGF4_9GLOM</name>
<dbReference type="AlphaFoldDB" id="A0A9N9EGF4"/>
<keyword evidence="2" id="KW-1185">Reference proteome</keyword>
<comment type="caution">
    <text evidence="1">The sequence shown here is derived from an EMBL/GenBank/DDBJ whole genome shotgun (WGS) entry which is preliminary data.</text>
</comment>
<reference evidence="1" key="1">
    <citation type="submission" date="2021-06" db="EMBL/GenBank/DDBJ databases">
        <authorList>
            <person name="Kallberg Y."/>
            <person name="Tangrot J."/>
            <person name="Rosling A."/>
        </authorList>
    </citation>
    <scope>NUCLEOTIDE SEQUENCE</scope>
    <source>
        <strain evidence="1">MA453B</strain>
    </source>
</reference>
<organism evidence="1 2">
    <name type="scientific">Dentiscutata erythropus</name>
    <dbReference type="NCBI Taxonomy" id="1348616"/>
    <lineage>
        <taxon>Eukaryota</taxon>
        <taxon>Fungi</taxon>
        <taxon>Fungi incertae sedis</taxon>
        <taxon>Mucoromycota</taxon>
        <taxon>Glomeromycotina</taxon>
        <taxon>Glomeromycetes</taxon>
        <taxon>Diversisporales</taxon>
        <taxon>Gigasporaceae</taxon>
        <taxon>Dentiscutata</taxon>
    </lineage>
</organism>
<gene>
    <name evidence="1" type="ORF">DERYTH_LOCUS11592</name>
</gene>